<gene>
    <name evidence="1" type="ORF">BUL40_06025</name>
</gene>
<evidence type="ECO:0000313" key="2">
    <source>
        <dbReference type="Proteomes" id="UP000191680"/>
    </source>
</evidence>
<sequence>MAIPKNLQEFNSTLIREEPDESWPVALKGLWFAAKGDWQSAHDLIDGAKEEMSSWIHAHLHREEGDEWNAAYWYRLAQRPVPKISLQEERNQLINIVLEQTLL</sequence>
<dbReference type="OrthoDB" id="370799at2"/>
<name>A0A1V6LTS1_9FLAO</name>
<reference evidence="1 2" key="1">
    <citation type="submission" date="2016-12" db="EMBL/GenBank/DDBJ databases">
        <authorList>
            <person name="Song W.-J."/>
            <person name="Kurnit D.M."/>
        </authorList>
    </citation>
    <scope>NUCLEOTIDE SEQUENCE [LARGE SCALE GENOMIC DNA]</scope>
    <source>
        <strain evidence="1 2">HSG9</strain>
    </source>
</reference>
<accession>A0A1V6LTS1</accession>
<comment type="caution">
    <text evidence="1">The sequence shown here is derived from an EMBL/GenBank/DDBJ whole genome shotgun (WGS) entry which is preliminary data.</text>
</comment>
<dbReference type="AlphaFoldDB" id="A0A1V6LTS1"/>
<evidence type="ECO:0000313" key="1">
    <source>
        <dbReference type="EMBL" id="OQD43572.1"/>
    </source>
</evidence>
<proteinExistence type="predicted"/>
<protein>
    <submittedName>
        <fullName evidence="1">Uncharacterized protein</fullName>
    </submittedName>
</protein>
<dbReference type="RefSeq" id="WP_080318631.1">
    <property type="nucleotide sequence ID" value="NZ_MTBC01000003.1"/>
</dbReference>
<dbReference type="EMBL" id="MTBC01000003">
    <property type="protein sequence ID" value="OQD43572.1"/>
    <property type="molecule type" value="Genomic_DNA"/>
</dbReference>
<dbReference type="Proteomes" id="UP000191680">
    <property type="component" value="Unassembled WGS sequence"/>
</dbReference>
<organism evidence="1 2">
    <name type="scientific">Croceivirga radicis</name>
    <dbReference type="NCBI Taxonomy" id="1929488"/>
    <lineage>
        <taxon>Bacteria</taxon>
        <taxon>Pseudomonadati</taxon>
        <taxon>Bacteroidota</taxon>
        <taxon>Flavobacteriia</taxon>
        <taxon>Flavobacteriales</taxon>
        <taxon>Flavobacteriaceae</taxon>
        <taxon>Croceivirga</taxon>
    </lineage>
</organism>
<keyword evidence="2" id="KW-1185">Reference proteome</keyword>